<protein>
    <submittedName>
        <fullName evidence="3">Parallel beta helix pectate lyase-like protein</fullName>
    </submittedName>
</protein>
<accession>A0A318SNF4</accession>
<evidence type="ECO:0000313" key="3">
    <source>
        <dbReference type="EMBL" id="PYE82226.1"/>
    </source>
</evidence>
<dbReference type="GO" id="GO:0016829">
    <property type="term" value="F:lyase activity"/>
    <property type="evidence" value="ECO:0007669"/>
    <property type="project" value="UniProtKB-KW"/>
</dbReference>
<dbReference type="InterPro" id="IPR059226">
    <property type="entry name" value="Choice_anch_Q_dom"/>
</dbReference>
<keyword evidence="3" id="KW-0456">Lyase</keyword>
<reference evidence="3 4" key="1">
    <citation type="submission" date="2018-06" db="EMBL/GenBank/DDBJ databases">
        <title>Genomic Encyclopedia of Type Strains, Phase III (KMG-III): the genomes of soil and plant-associated and newly described type strains.</title>
        <authorList>
            <person name="Whitman W."/>
        </authorList>
    </citation>
    <scope>NUCLEOTIDE SEQUENCE [LARGE SCALE GENOMIC DNA]</scope>
    <source>
        <strain evidence="3 4">CECT 9025</strain>
    </source>
</reference>
<dbReference type="InterPro" id="IPR012334">
    <property type="entry name" value="Pectin_lyas_fold"/>
</dbReference>
<dbReference type="InterPro" id="IPR011050">
    <property type="entry name" value="Pectin_lyase_fold/virulence"/>
</dbReference>
<comment type="caution">
    <text evidence="3">The sequence shown here is derived from an EMBL/GenBank/DDBJ whole genome shotgun (WGS) entry which is preliminary data.</text>
</comment>
<keyword evidence="2" id="KW-0732">Signal</keyword>
<name>A0A318SNF4_9RHOB</name>
<evidence type="ECO:0000256" key="1">
    <source>
        <dbReference type="SAM" id="MobiDB-lite"/>
    </source>
</evidence>
<evidence type="ECO:0000256" key="2">
    <source>
        <dbReference type="SAM" id="SignalP"/>
    </source>
</evidence>
<dbReference type="EMBL" id="QJTE01000005">
    <property type="protein sequence ID" value="PYE82226.1"/>
    <property type="molecule type" value="Genomic_DNA"/>
</dbReference>
<evidence type="ECO:0000313" key="4">
    <source>
        <dbReference type="Proteomes" id="UP000248311"/>
    </source>
</evidence>
<feature type="chain" id="PRO_5016455568" evidence="2">
    <location>
        <begin position="23"/>
        <end position="423"/>
    </location>
</feature>
<sequence>MSFRHALALVLLGGLLPGVALARDLLVAPPDASPAAAPDGSAVAPWPSVGEALNQAQGGDRILLMNGEYGALGIGGADFDTAVTIMPRSENGAHVTQVSVANSHNLVIRGLNVWPLEEGRRRRLVTTQSNASQIRFEDLDIRGAPNAPEAYLDWTREDWTRNWNAQAVRLEGPDNAVVGSRITGISFGITTLGPRAEVRGNTITGFGGDAMRGLGDGSVFAQNLARDCVKVSDNHDDGFQSWAPKDAPSGTPVTGIVLEANTIFEWTGPEDHPLRCVLQGIGLFDGPYRDFTIRNNLIVVSAWHGITAQNAEGVEIVNNTVLFPGGLSHERPWIRVNPAEGAGNRVLNNLAMAYRDIPGAQRSNGVVVDTLREFRDPLGGDYRLREGSAFIGAADPDAAPETDIEGTARPQAAAPDLGAYQSR</sequence>
<proteinExistence type="predicted"/>
<organism evidence="3 4">
    <name type="scientific">Pseudoroseicyclus aestuarii</name>
    <dbReference type="NCBI Taxonomy" id="1795041"/>
    <lineage>
        <taxon>Bacteria</taxon>
        <taxon>Pseudomonadati</taxon>
        <taxon>Pseudomonadota</taxon>
        <taxon>Alphaproteobacteria</taxon>
        <taxon>Rhodobacterales</taxon>
        <taxon>Paracoccaceae</taxon>
        <taxon>Pseudoroseicyclus</taxon>
    </lineage>
</organism>
<dbReference type="NCBIfam" id="NF041518">
    <property type="entry name" value="choice_anch_Q"/>
    <property type="match status" value="1"/>
</dbReference>
<dbReference type="OrthoDB" id="3938151at2"/>
<dbReference type="SUPFAM" id="SSF51126">
    <property type="entry name" value="Pectin lyase-like"/>
    <property type="match status" value="1"/>
</dbReference>
<feature type="signal peptide" evidence="2">
    <location>
        <begin position="1"/>
        <end position="22"/>
    </location>
</feature>
<dbReference type="AlphaFoldDB" id="A0A318SNF4"/>
<dbReference type="Proteomes" id="UP000248311">
    <property type="component" value="Unassembled WGS sequence"/>
</dbReference>
<feature type="region of interest" description="Disordered" evidence="1">
    <location>
        <begin position="393"/>
        <end position="423"/>
    </location>
</feature>
<keyword evidence="4" id="KW-1185">Reference proteome</keyword>
<dbReference type="Gene3D" id="2.160.20.10">
    <property type="entry name" value="Single-stranded right-handed beta-helix, Pectin lyase-like"/>
    <property type="match status" value="1"/>
</dbReference>
<gene>
    <name evidence="3" type="ORF">DFP88_10566</name>
</gene>